<evidence type="ECO:0000313" key="10">
    <source>
        <dbReference type="Proteomes" id="UP000003477"/>
    </source>
</evidence>
<dbReference type="PANTHER" id="PTHR24291">
    <property type="entry name" value="CYTOCHROME P450 FAMILY 4"/>
    <property type="match status" value="1"/>
</dbReference>
<evidence type="ECO:0000256" key="7">
    <source>
        <dbReference type="PIRSR" id="PIRSR602401-1"/>
    </source>
</evidence>
<dbReference type="Gene3D" id="1.10.630.10">
    <property type="entry name" value="Cytochrome P450"/>
    <property type="match status" value="1"/>
</dbReference>
<organism evidence="9 10">
    <name type="scientific">Crocosphaera watsonii WH 0003</name>
    <dbReference type="NCBI Taxonomy" id="423471"/>
    <lineage>
        <taxon>Bacteria</taxon>
        <taxon>Bacillati</taxon>
        <taxon>Cyanobacteriota</taxon>
        <taxon>Cyanophyceae</taxon>
        <taxon>Oscillatoriophycideae</taxon>
        <taxon>Chroococcales</taxon>
        <taxon>Aphanothecaceae</taxon>
        <taxon>Crocosphaera</taxon>
    </lineage>
</organism>
<dbReference type="GO" id="GO:0016705">
    <property type="term" value="F:oxidoreductase activity, acting on paired donors, with incorporation or reduction of molecular oxygen"/>
    <property type="evidence" value="ECO:0007669"/>
    <property type="project" value="InterPro"/>
</dbReference>
<keyword evidence="3 7" id="KW-0479">Metal-binding</keyword>
<evidence type="ECO:0000256" key="4">
    <source>
        <dbReference type="ARBA" id="ARBA00023002"/>
    </source>
</evidence>
<dbReference type="RefSeq" id="WP_007308223.1">
    <property type="nucleotide sequence ID" value="NZ_AESD01000835.1"/>
</dbReference>
<dbReference type="InterPro" id="IPR001128">
    <property type="entry name" value="Cyt_P450"/>
</dbReference>
<comment type="caution">
    <text evidence="9">The sequence shown here is derived from an EMBL/GenBank/DDBJ whole genome shotgun (WGS) entry which is preliminary data.</text>
</comment>
<dbReference type="PROSITE" id="PS00086">
    <property type="entry name" value="CYTOCHROME_P450"/>
    <property type="match status" value="1"/>
</dbReference>
<keyword evidence="2 7" id="KW-0349">Heme</keyword>
<dbReference type="InterPro" id="IPR036396">
    <property type="entry name" value="Cyt_P450_sf"/>
</dbReference>
<dbReference type="GO" id="GO:0020037">
    <property type="term" value="F:heme binding"/>
    <property type="evidence" value="ECO:0007669"/>
    <property type="project" value="InterPro"/>
</dbReference>
<sequence>MKTIPTPKTPTLVQQLQWVLNPTGYLQTNHHRYPDLFKAKIIGLGNDIILISNPEIMQYILTHDRQEFTAPSSLNTLLKPLLGDYSVVMLDGDGHRQRRQLVMPSFHGERLKVYGDLTCRITREAMEKLPENQPFLAREVMQDISLKVIMEAVFGVTEGERYEELQYRLKELLDLFDSPITSGFLFFPSLQKDLGNWSPWGYFLRQRQALDKLIYAEISDRRANPDPERTDILSLLMFAKDEQGESMKDQELRDELITLLMAGHETTASAMAWALYWLHHIPEIKDKLIEELNTLSPDAEGMDIFRLPYLTAVCNETLRLSPSAMLTFTRLAQQTVEVGGYTFKPGDIVAGCLYLTHLREDIYANPKQFNPQRFLDHKYSAYEFIPFGGGSRRCMGEALAKFEMKLVIAIIISEYCLKLADTQPEKQQRRGLTLSPKRGVKMILEGKRQPQKARELELSTR</sequence>
<keyword evidence="4 8" id="KW-0560">Oxidoreductase</keyword>
<dbReference type="GO" id="GO:0005506">
    <property type="term" value="F:iron ion binding"/>
    <property type="evidence" value="ECO:0007669"/>
    <property type="project" value="InterPro"/>
</dbReference>
<comment type="cofactor">
    <cofactor evidence="7">
        <name>heme</name>
        <dbReference type="ChEBI" id="CHEBI:30413"/>
    </cofactor>
</comment>
<dbReference type="SUPFAM" id="SSF48264">
    <property type="entry name" value="Cytochrome P450"/>
    <property type="match status" value="1"/>
</dbReference>
<dbReference type="InterPro" id="IPR002401">
    <property type="entry name" value="Cyt_P450_E_grp-I"/>
</dbReference>
<dbReference type="AlphaFoldDB" id="G5JDA9"/>
<evidence type="ECO:0000256" key="1">
    <source>
        <dbReference type="ARBA" id="ARBA00010617"/>
    </source>
</evidence>
<protein>
    <submittedName>
        <fullName evidence="9">Cytochrome P450</fullName>
    </submittedName>
</protein>
<dbReference type="Proteomes" id="UP000003477">
    <property type="component" value="Unassembled WGS sequence"/>
</dbReference>
<dbReference type="PATRIC" id="fig|423471.3.peg.5049"/>
<dbReference type="GO" id="GO:0004497">
    <property type="term" value="F:monooxygenase activity"/>
    <property type="evidence" value="ECO:0007669"/>
    <property type="project" value="UniProtKB-KW"/>
</dbReference>
<evidence type="ECO:0000256" key="6">
    <source>
        <dbReference type="ARBA" id="ARBA00023033"/>
    </source>
</evidence>
<gene>
    <name evidence="9" type="ORF">CWATWH0003_5406</name>
</gene>
<accession>G5JDA9</accession>
<dbReference type="PRINTS" id="PR00385">
    <property type="entry name" value="P450"/>
</dbReference>
<evidence type="ECO:0000256" key="5">
    <source>
        <dbReference type="ARBA" id="ARBA00023004"/>
    </source>
</evidence>
<keyword evidence="6 8" id="KW-0503">Monooxygenase</keyword>
<proteinExistence type="inferred from homology"/>
<name>G5JDA9_CROWT</name>
<evidence type="ECO:0000256" key="8">
    <source>
        <dbReference type="RuleBase" id="RU000461"/>
    </source>
</evidence>
<evidence type="ECO:0000256" key="2">
    <source>
        <dbReference type="ARBA" id="ARBA00022617"/>
    </source>
</evidence>
<keyword evidence="5 7" id="KW-0408">Iron</keyword>
<evidence type="ECO:0000313" key="9">
    <source>
        <dbReference type="EMBL" id="EHJ09835.1"/>
    </source>
</evidence>
<feature type="binding site" description="axial binding residue" evidence="7">
    <location>
        <position position="394"/>
    </location>
    <ligand>
        <name>heme</name>
        <dbReference type="ChEBI" id="CHEBI:30413"/>
    </ligand>
    <ligandPart>
        <name>Fe</name>
        <dbReference type="ChEBI" id="CHEBI:18248"/>
    </ligandPart>
</feature>
<dbReference type="InterPro" id="IPR050196">
    <property type="entry name" value="Cytochrome_P450_Monoox"/>
</dbReference>
<dbReference type="PRINTS" id="PR00463">
    <property type="entry name" value="EP450I"/>
</dbReference>
<dbReference type="GeneID" id="88768723"/>
<dbReference type="CDD" id="cd11053">
    <property type="entry name" value="CYP110-like"/>
    <property type="match status" value="1"/>
</dbReference>
<dbReference type="InterPro" id="IPR017972">
    <property type="entry name" value="Cyt_P450_CS"/>
</dbReference>
<comment type="similarity">
    <text evidence="1 8">Belongs to the cytochrome P450 family.</text>
</comment>
<reference evidence="9 10" key="1">
    <citation type="journal article" date="2011" name="Front. Microbiol.">
        <title>Two Strains of Crocosphaera watsonii with Highly Conserved Genomes are Distinguished by Strain-Specific Features.</title>
        <authorList>
            <person name="Bench S.R."/>
            <person name="Ilikchyan I.N."/>
            <person name="Tripp H.J."/>
            <person name="Zehr J.P."/>
        </authorList>
    </citation>
    <scope>NUCLEOTIDE SEQUENCE [LARGE SCALE GENOMIC DNA]</scope>
    <source>
        <strain evidence="9 10">WH 0003</strain>
    </source>
</reference>
<dbReference type="Pfam" id="PF00067">
    <property type="entry name" value="p450"/>
    <property type="match status" value="1"/>
</dbReference>
<evidence type="ECO:0000256" key="3">
    <source>
        <dbReference type="ARBA" id="ARBA00022723"/>
    </source>
</evidence>
<dbReference type="PANTHER" id="PTHR24291:SF50">
    <property type="entry name" value="BIFUNCTIONAL ALBAFLAVENONE MONOOXYGENASE_TERPENE SYNTHASE"/>
    <property type="match status" value="1"/>
</dbReference>
<dbReference type="EMBL" id="AESD01000835">
    <property type="protein sequence ID" value="EHJ09835.1"/>
    <property type="molecule type" value="Genomic_DNA"/>
</dbReference>